<dbReference type="RefSeq" id="WP_166824127.1">
    <property type="nucleotide sequence ID" value="NZ_JAAOLX010000003.1"/>
</dbReference>
<evidence type="ECO:0000313" key="2">
    <source>
        <dbReference type="EMBL" id="NHQ85975.1"/>
    </source>
</evidence>
<organism evidence="2 3">
    <name type="scientific">Iodobacter violaceini</name>
    <dbReference type="NCBI Taxonomy" id="3044271"/>
    <lineage>
        <taxon>Bacteria</taxon>
        <taxon>Pseudomonadati</taxon>
        <taxon>Pseudomonadota</taxon>
        <taxon>Betaproteobacteria</taxon>
        <taxon>Neisseriales</taxon>
        <taxon>Chitinibacteraceae</taxon>
        <taxon>Iodobacter</taxon>
    </lineage>
</organism>
<accession>A0ABX0KNT7</accession>
<evidence type="ECO:0000259" key="1">
    <source>
        <dbReference type="Pfam" id="PF00535"/>
    </source>
</evidence>
<dbReference type="Proteomes" id="UP000712570">
    <property type="component" value="Unassembled WGS sequence"/>
</dbReference>
<dbReference type="SUPFAM" id="SSF53448">
    <property type="entry name" value="Nucleotide-diphospho-sugar transferases"/>
    <property type="match status" value="1"/>
</dbReference>
<evidence type="ECO:0000313" key="3">
    <source>
        <dbReference type="Proteomes" id="UP000712570"/>
    </source>
</evidence>
<protein>
    <submittedName>
        <fullName evidence="2">Glycosyltransferase</fullName>
    </submittedName>
</protein>
<gene>
    <name evidence="2" type="ORF">HA050_07565</name>
</gene>
<comment type="caution">
    <text evidence="2">The sequence shown here is derived from an EMBL/GenBank/DDBJ whole genome shotgun (WGS) entry which is preliminary data.</text>
</comment>
<dbReference type="Gene3D" id="3.90.550.10">
    <property type="entry name" value="Spore Coat Polysaccharide Biosynthesis Protein SpsA, Chain A"/>
    <property type="match status" value="1"/>
</dbReference>
<reference evidence="2 3" key="1">
    <citation type="submission" date="2020-03" db="EMBL/GenBank/DDBJ databases">
        <title>Draft genome sequence of environmentally isolated violet-colored cultures.</title>
        <authorList>
            <person name="Wilson H.S."/>
        </authorList>
    </citation>
    <scope>NUCLEOTIDE SEQUENCE [LARGE SCALE GENOMIC DNA]</scope>
    <source>
        <strain evidence="2 3">HSC-16F04</strain>
    </source>
</reference>
<dbReference type="Pfam" id="PF00535">
    <property type="entry name" value="Glycos_transf_2"/>
    <property type="match status" value="1"/>
</dbReference>
<name>A0ABX0KNT7_9NEIS</name>
<keyword evidence="3" id="KW-1185">Reference proteome</keyword>
<proteinExistence type="predicted"/>
<sequence length="304" mass="34903">MHKKTHGFTNNLPRFAVLLASFNGMKYIENQIDSIVKQVCVDVTIFVSDDFSIDGTWEWLQNNRSQNIKLLSRTTKFGSAGANFFRLINDVSLEKFDYVAFCDQDDIWFEDKLIRAVNAIEEYSCNAYSSNVTAFWPDGNEVLINKAQPLKKWDYFFEAAGPGCTYVLQSNVVKMLAQAINKNLAAVKRIELHDWLIYAWIRSHNLKWFIDPVPSMNYRQHSNNVVGVNNGVAAAKVRLAKMLNGWYSKQILLIASVIDMADSQPACWIRNPTFMNKIKLLKSTSSCRRRFRDQLAFLVYVIAL</sequence>
<dbReference type="EMBL" id="JAAOLX010000003">
    <property type="protein sequence ID" value="NHQ85975.1"/>
    <property type="molecule type" value="Genomic_DNA"/>
</dbReference>
<dbReference type="InterPro" id="IPR029044">
    <property type="entry name" value="Nucleotide-diphossugar_trans"/>
</dbReference>
<feature type="domain" description="Glycosyltransferase 2-like" evidence="1">
    <location>
        <begin position="17"/>
        <end position="132"/>
    </location>
</feature>
<dbReference type="InterPro" id="IPR001173">
    <property type="entry name" value="Glyco_trans_2-like"/>
</dbReference>